<dbReference type="Gene3D" id="1.10.150.60">
    <property type="entry name" value="ARID DNA-binding domain"/>
    <property type="match status" value="1"/>
</dbReference>
<keyword evidence="4" id="KW-0539">Nucleus</keyword>
<feature type="compositionally biased region" description="Low complexity" evidence="5">
    <location>
        <begin position="107"/>
        <end position="122"/>
    </location>
</feature>
<dbReference type="PROSITE" id="PS51011">
    <property type="entry name" value="ARID"/>
    <property type="match status" value="1"/>
</dbReference>
<dbReference type="EMBL" id="UYSU01033136">
    <property type="protein sequence ID" value="VDL91543.1"/>
    <property type="molecule type" value="Genomic_DNA"/>
</dbReference>
<keyword evidence="3" id="KW-0804">Transcription</keyword>
<keyword evidence="1" id="KW-0805">Transcription regulation</keyword>
<accession>A0A183SLR0</accession>
<dbReference type="GO" id="GO:0003677">
    <property type="term" value="F:DNA binding"/>
    <property type="evidence" value="ECO:0007669"/>
    <property type="project" value="UniProtKB-KW"/>
</dbReference>
<dbReference type="GO" id="GO:0005634">
    <property type="term" value="C:nucleus"/>
    <property type="evidence" value="ECO:0007669"/>
    <property type="project" value="TreeGrafter"/>
</dbReference>
<evidence type="ECO:0000313" key="7">
    <source>
        <dbReference type="EMBL" id="VDL91543.1"/>
    </source>
</evidence>
<keyword evidence="8" id="KW-1185">Reference proteome</keyword>
<keyword evidence="2" id="KW-0238">DNA-binding</keyword>
<dbReference type="Proteomes" id="UP000275846">
    <property type="component" value="Unassembled WGS sequence"/>
</dbReference>
<feature type="domain" description="ARID" evidence="6">
    <location>
        <begin position="1"/>
        <end position="66"/>
    </location>
</feature>
<reference evidence="9" key="1">
    <citation type="submission" date="2016-06" db="UniProtKB">
        <authorList>
            <consortium name="WormBaseParasite"/>
        </authorList>
    </citation>
    <scope>IDENTIFICATION</scope>
</reference>
<dbReference type="SMART" id="SM01014">
    <property type="entry name" value="ARID"/>
    <property type="match status" value="1"/>
</dbReference>
<reference evidence="7 8" key="2">
    <citation type="submission" date="2018-11" db="EMBL/GenBank/DDBJ databases">
        <authorList>
            <consortium name="Pathogen Informatics"/>
        </authorList>
    </citation>
    <scope>NUCLEOTIDE SEQUENCE [LARGE SCALE GENOMIC DNA]</scope>
    <source>
        <strain evidence="7 8">NST_G2</strain>
    </source>
</reference>
<feature type="region of interest" description="Disordered" evidence="5">
    <location>
        <begin position="103"/>
        <end position="122"/>
    </location>
</feature>
<protein>
    <submittedName>
        <fullName evidence="9">ARID domain-containing protein</fullName>
    </submittedName>
</protein>
<organism evidence="9">
    <name type="scientific">Schistocephalus solidus</name>
    <name type="common">Tapeworm</name>
    <dbReference type="NCBI Taxonomy" id="70667"/>
    <lineage>
        <taxon>Eukaryota</taxon>
        <taxon>Metazoa</taxon>
        <taxon>Spiralia</taxon>
        <taxon>Lophotrochozoa</taxon>
        <taxon>Platyhelminthes</taxon>
        <taxon>Cestoda</taxon>
        <taxon>Eucestoda</taxon>
        <taxon>Diphyllobothriidea</taxon>
        <taxon>Diphyllobothriidae</taxon>
        <taxon>Schistocephalus</taxon>
    </lineage>
</organism>
<dbReference type="OrthoDB" id="10044343at2759"/>
<feature type="region of interest" description="Disordered" evidence="5">
    <location>
        <begin position="201"/>
        <end position="230"/>
    </location>
</feature>
<dbReference type="SUPFAM" id="SSF46774">
    <property type="entry name" value="ARID-like"/>
    <property type="match status" value="1"/>
</dbReference>
<dbReference type="GO" id="GO:0006357">
    <property type="term" value="P:regulation of transcription by RNA polymerase II"/>
    <property type="evidence" value="ECO:0007669"/>
    <property type="project" value="InterPro"/>
</dbReference>
<evidence type="ECO:0000256" key="5">
    <source>
        <dbReference type="SAM" id="MobiDB-lite"/>
    </source>
</evidence>
<dbReference type="InterPro" id="IPR045147">
    <property type="entry name" value="ARI3A/B/C"/>
</dbReference>
<gene>
    <name evidence="7" type="ORF">SSLN_LOCUS5158</name>
</gene>
<name>A0A183SLR0_SCHSO</name>
<dbReference type="InterPro" id="IPR036431">
    <property type="entry name" value="ARID_dom_sf"/>
</dbReference>
<dbReference type="Pfam" id="PF01388">
    <property type="entry name" value="ARID"/>
    <property type="match status" value="1"/>
</dbReference>
<dbReference type="SMART" id="SM00501">
    <property type="entry name" value="BRIGHT"/>
    <property type="match status" value="1"/>
</dbReference>
<evidence type="ECO:0000313" key="8">
    <source>
        <dbReference type="Proteomes" id="UP000275846"/>
    </source>
</evidence>
<evidence type="ECO:0000256" key="1">
    <source>
        <dbReference type="ARBA" id="ARBA00023015"/>
    </source>
</evidence>
<dbReference type="AlphaFoldDB" id="A0A183SLR0"/>
<dbReference type="InterPro" id="IPR001606">
    <property type="entry name" value="ARID_dom"/>
</dbReference>
<evidence type="ECO:0000256" key="4">
    <source>
        <dbReference type="ARBA" id="ARBA00023242"/>
    </source>
</evidence>
<evidence type="ECO:0000256" key="2">
    <source>
        <dbReference type="ARBA" id="ARBA00023125"/>
    </source>
</evidence>
<dbReference type="PANTHER" id="PTHR15348:SF0">
    <property type="entry name" value="PROTEIN DEAD RINGER"/>
    <property type="match status" value="1"/>
</dbReference>
<evidence type="ECO:0000259" key="6">
    <source>
        <dbReference type="PROSITE" id="PS51011"/>
    </source>
</evidence>
<evidence type="ECO:0000256" key="3">
    <source>
        <dbReference type="ARBA" id="ARBA00023163"/>
    </source>
</evidence>
<dbReference type="PANTHER" id="PTHR15348">
    <property type="entry name" value="AT-RICH INTERACTIVE DOMAIN-CONTAINING PROTEIN ARID DOMAIN- CONTAINING PROTEIN DEAD RINGER PROTEIN B-CELL REGULATOR OF IGH TRANSCRIPTION BRIGHT"/>
    <property type="match status" value="1"/>
</dbReference>
<evidence type="ECO:0000313" key="9">
    <source>
        <dbReference type="WBParaSite" id="SSLN_0000532101-mRNA-1"/>
    </source>
</evidence>
<feature type="compositionally biased region" description="Pro residues" evidence="5">
    <location>
        <begin position="216"/>
        <end position="227"/>
    </location>
</feature>
<dbReference type="WBParaSite" id="SSLN_0000532101-mRNA-1">
    <property type="protein sequence ID" value="SSLN_0000532101-mRNA-1"/>
    <property type="gene ID" value="SSLN_0000532101"/>
</dbReference>
<dbReference type="STRING" id="70667.A0A183SLR0"/>
<proteinExistence type="predicted"/>
<sequence length="356" mass="36773">MAKQVLDLYELYRLVVTRGGLVEVINKKLWREITKGLQLPSSITSAAFTLRTQYMKYLYPYECEKLGLSTPSELQAAIDGNRREARRSSYSFEYPMLIAGRGGGAPASGNPPNAPSSSTCSSLLASSGGSPLSMSCLPSCAAQSASASGLLPPPPLGSSPTQLAGLHSHFLQPGYHVPSHLLPPGMLHSVAALSSGLLPPPGLPSPLSASGHRNPGMPPPPPPPPPGLSGLFPTLHHGFESTNNQSTLLPSGFHSASGCGVVTSSAAAAAAVAASMFGFAAAGAPSFSSSSLNPGADFGLPHFTSASAAKSFLQTTEKEHGLHNLAEASHDVPNSVSLTTLCLWPLWFILAEASSK</sequence>